<dbReference type="Proteomes" id="UP000288082">
    <property type="component" value="Unassembled WGS sequence"/>
</dbReference>
<dbReference type="AlphaFoldDB" id="A0A430RAZ6"/>
<proteinExistence type="predicted"/>
<feature type="domain" description="Helix-turn-helix" evidence="2">
    <location>
        <begin position="55"/>
        <end position="101"/>
    </location>
</feature>
<feature type="coiled-coil region" evidence="1">
    <location>
        <begin position="14"/>
        <end position="48"/>
    </location>
</feature>
<reference evidence="3 4" key="1">
    <citation type="journal article" date="2019" name="Extremophiles">
        <title>Biogeography of thermophiles and predominance of Thermus scotoductus in domestic water heaters.</title>
        <authorList>
            <person name="Wilpiszeski R.L."/>
            <person name="Zhang Z."/>
            <person name="House C.H."/>
        </authorList>
    </citation>
    <scope>NUCLEOTIDE SEQUENCE [LARGE SCALE GENOMIC DNA]</scope>
    <source>
        <strain evidence="3 4">38_S38</strain>
    </source>
</reference>
<dbReference type="GO" id="GO:0003677">
    <property type="term" value="F:DNA binding"/>
    <property type="evidence" value="ECO:0007669"/>
    <property type="project" value="InterPro"/>
</dbReference>
<keyword evidence="1" id="KW-0175">Coiled coil</keyword>
<dbReference type="Pfam" id="PF12728">
    <property type="entry name" value="HTH_17"/>
    <property type="match status" value="1"/>
</dbReference>
<name>A0A430RAZ6_THESC</name>
<evidence type="ECO:0000256" key="1">
    <source>
        <dbReference type="SAM" id="Coils"/>
    </source>
</evidence>
<protein>
    <recommendedName>
        <fullName evidence="2">Helix-turn-helix domain-containing protein</fullName>
    </recommendedName>
</protein>
<evidence type="ECO:0000313" key="4">
    <source>
        <dbReference type="Proteomes" id="UP000288082"/>
    </source>
</evidence>
<accession>A0A430RAZ6</accession>
<dbReference type="EMBL" id="PELM01000050">
    <property type="protein sequence ID" value="RTH04552.1"/>
    <property type="molecule type" value="Genomic_DNA"/>
</dbReference>
<sequence length="116" mass="12683">MPDLQSALEIRSRIDELLREQSALQLRLAQIQVELAELMGRMVAAAQREEETRTLTLQEAADALGVSYHTVWRMANAGAIRTIRIGSAIRVPISALKEVQEMKGALNGASRRASGG</sequence>
<dbReference type="NCBIfam" id="TIGR01764">
    <property type="entry name" value="excise"/>
    <property type="match status" value="1"/>
</dbReference>
<dbReference type="InterPro" id="IPR009061">
    <property type="entry name" value="DNA-bd_dom_put_sf"/>
</dbReference>
<organism evidence="3 4">
    <name type="scientific">Thermus scotoductus</name>
    <dbReference type="NCBI Taxonomy" id="37636"/>
    <lineage>
        <taxon>Bacteria</taxon>
        <taxon>Thermotogati</taxon>
        <taxon>Deinococcota</taxon>
        <taxon>Deinococci</taxon>
        <taxon>Thermales</taxon>
        <taxon>Thermaceae</taxon>
        <taxon>Thermus</taxon>
    </lineage>
</organism>
<dbReference type="SUPFAM" id="SSF46955">
    <property type="entry name" value="Putative DNA-binding domain"/>
    <property type="match status" value="1"/>
</dbReference>
<gene>
    <name evidence="3" type="ORF">CSW50_02430</name>
</gene>
<evidence type="ECO:0000313" key="3">
    <source>
        <dbReference type="EMBL" id="RTH04552.1"/>
    </source>
</evidence>
<dbReference type="RefSeq" id="WP_216640916.1">
    <property type="nucleotide sequence ID" value="NZ_PELM01000050.1"/>
</dbReference>
<dbReference type="InterPro" id="IPR010093">
    <property type="entry name" value="SinI_DNA-bd"/>
</dbReference>
<dbReference type="InterPro" id="IPR041657">
    <property type="entry name" value="HTH_17"/>
</dbReference>
<evidence type="ECO:0000259" key="2">
    <source>
        <dbReference type="Pfam" id="PF12728"/>
    </source>
</evidence>
<comment type="caution">
    <text evidence="3">The sequence shown here is derived from an EMBL/GenBank/DDBJ whole genome shotgun (WGS) entry which is preliminary data.</text>
</comment>